<keyword evidence="1" id="KW-1133">Transmembrane helix</keyword>
<gene>
    <name evidence="2" type="ORF">OS129_07240</name>
</gene>
<dbReference type="RefSeq" id="WP_248086108.1">
    <property type="nucleotide sequence ID" value="NZ_JALNJA010000003.1"/>
</dbReference>
<keyword evidence="1" id="KW-0812">Transmembrane</keyword>
<dbReference type="AlphaFoldDB" id="A0A9Q4GKY1"/>
<accession>A0A9Q4GKY1</accession>
<evidence type="ECO:0000256" key="1">
    <source>
        <dbReference type="SAM" id="Phobius"/>
    </source>
</evidence>
<proteinExistence type="predicted"/>
<evidence type="ECO:0000313" key="2">
    <source>
        <dbReference type="EMBL" id="MCX7468667.1"/>
    </source>
</evidence>
<comment type="caution">
    <text evidence="2">The sequence shown here is derived from an EMBL/GenBank/DDBJ whole genome shotgun (WGS) entry which is preliminary data.</text>
</comment>
<sequence length="199" mass="21423">MGDKFDEHAGVGFLTDGRAVVASDGLDGISDQIGYSQRIKDTRLPCNEKITEFGDGSLYIVDRPQDSSGKNFFVGVVRLSPTSTTSQQDSGISQVHMDYVAPVRDDTTDTSAPTETTVHEYDPGSRRELRIGVCAAPLGIGALPALFAVIIHFLTTDADFRSAPLDRKGTIEDVVPAGTTGRYHGVTFFPVGPPLFLWS</sequence>
<protein>
    <submittedName>
        <fullName evidence="2">Uncharacterized protein</fullName>
    </submittedName>
</protein>
<feature type="transmembrane region" description="Helical" evidence="1">
    <location>
        <begin position="131"/>
        <end position="154"/>
    </location>
</feature>
<dbReference type="Proteomes" id="UP001071478">
    <property type="component" value="Unassembled WGS sequence"/>
</dbReference>
<keyword evidence="1" id="KW-0472">Membrane</keyword>
<evidence type="ECO:0000313" key="3">
    <source>
        <dbReference type="Proteomes" id="UP001071478"/>
    </source>
</evidence>
<name>A0A9Q4GKY1_9CORY</name>
<reference evidence="2" key="1">
    <citation type="submission" date="2022-11" db="EMBL/GenBank/DDBJ databases">
        <title>Corynebacterium sp. isolated from Penguins.</title>
        <authorList>
            <person name="Sedlar K."/>
            <person name="Svec P."/>
        </authorList>
    </citation>
    <scope>NUCLEOTIDE SEQUENCE</scope>
    <source>
        <strain evidence="2">P7374</strain>
    </source>
</reference>
<dbReference type="EMBL" id="JAPMKU010000003">
    <property type="protein sequence ID" value="MCX7468667.1"/>
    <property type="molecule type" value="Genomic_DNA"/>
</dbReference>
<organism evidence="2 3">
    <name type="scientific">Corynebacterium pygosceleis</name>
    <dbReference type="NCBI Taxonomy" id="2800406"/>
    <lineage>
        <taxon>Bacteria</taxon>
        <taxon>Bacillati</taxon>
        <taxon>Actinomycetota</taxon>
        <taxon>Actinomycetes</taxon>
        <taxon>Mycobacteriales</taxon>
        <taxon>Corynebacteriaceae</taxon>
        <taxon>Corynebacterium</taxon>
    </lineage>
</organism>